<evidence type="ECO:0000256" key="1">
    <source>
        <dbReference type="SAM" id="MobiDB-lite"/>
    </source>
</evidence>
<evidence type="ECO:0000313" key="2">
    <source>
        <dbReference type="EMBL" id="KAG7428159.1"/>
    </source>
</evidence>
<accession>A0A8J5PQ66</accession>
<sequence>MTALGNIQKTLDSLQDKQQQQTNIAIIGGSLTSIKTWQTRYATATKFNNTSEINTLINEFNENAPTYITKTFNVLNGQGLGPGTAPLLKSWHAASYAKMYTPVNGQYAFTLRNYLDDYNSIVSWVISMAALAAPTMSASYFQGEADQYTSDFQTNATAVLGVAYDQFAPFVKKFKPNYTDVGPNLNQWFRMWYNETHVKNYIGWRGSSRNVEDDQNYGVPQFNAGNNDGRVRFDEANHPLNGPATLISRMDGATVHIYNCEDTGASSNLGDMSGVNSAGLTTTADSQYWCSGVTFNQAIFNVLPLSSEDMGGNTAPGFLLLVANPPTDKQHGIFDPQFPSTVSSKQKYCILRDDGLDQTSWVQTQNSASTAPGDNSEVPSPNPSV</sequence>
<name>A0A8J5PQ66_FUSOX</name>
<comment type="caution">
    <text evidence="2">The sequence shown here is derived from an EMBL/GenBank/DDBJ whole genome shotgun (WGS) entry which is preliminary data.</text>
</comment>
<dbReference type="AlphaFoldDB" id="A0A8J5PQ66"/>
<dbReference type="EMBL" id="JAELUR010000008">
    <property type="protein sequence ID" value="KAG7428159.1"/>
    <property type="molecule type" value="Genomic_DNA"/>
</dbReference>
<proteinExistence type="predicted"/>
<feature type="compositionally biased region" description="Polar residues" evidence="1">
    <location>
        <begin position="362"/>
        <end position="379"/>
    </location>
</feature>
<organism evidence="2 3">
    <name type="scientific">Fusarium oxysporum f. sp. raphani</name>
    <dbReference type="NCBI Taxonomy" id="96318"/>
    <lineage>
        <taxon>Eukaryota</taxon>
        <taxon>Fungi</taxon>
        <taxon>Dikarya</taxon>
        <taxon>Ascomycota</taxon>
        <taxon>Pezizomycotina</taxon>
        <taxon>Sordariomycetes</taxon>
        <taxon>Hypocreomycetidae</taxon>
        <taxon>Hypocreales</taxon>
        <taxon>Nectriaceae</taxon>
        <taxon>Fusarium</taxon>
        <taxon>Fusarium oxysporum species complex</taxon>
    </lineage>
</organism>
<dbReference type="Proteomes" id="UP000693942">
    <property type="component" value="Unassembled WGS sequence"/>
</dbReference>
<evidence type="ECO:0000313" key="3">
    <source>
        <dbReference type="Proteomes" id="UP000693942"/>
    </source>
</evidence>
<protein>
    <submittedName>
        <fullName evidence="2">Uncharacterized protein</fullName>
    </submittedName>
</protein>
<feature type="region of interest" description="Disordered" evidence="1">
    <location>
        <begin position="362"/>
        <end position="385"/>
    </location>
</feature>
<gene>
    <name evidence="2" type="ORF">Forpi1262_v010226</name>
</gene>
<reference evidence="2" key="1">
    <citation type="submission" date="2021-04" db="EMBL/GenBank/DDBJ databases">
        <title>First draft genome resource for Brassicaceae pathogens Fusarium oxysporum f. sp. raphani and Fusarium oxysporum f. sp. rapae.</title>
        <authorList>
            <person name="Asai S."/>
        </authorList>
    </citation>
    <scope>NUCLEOTIDE SEQUENCE</scope>
    <source>
        <strain evidence="2">Tf1262</strain>
    </source>
</reference>